<dbReference type="GO" id="GO:0004722">
    <property type="term" value="F:protein serine/threonine phosphatase activity"/>
    <property type="evidence" value="ECO:0007669"/>
    <property type="project" value="UniProtKB-EC"/>
</dbReference>
<evidence type="ECO:0000256" key="6">
    <source>
        <dbReference type="ARBA" id="ARBA00023211"/>
    </source>
</evidence>
<dbReference type="Pfam" id="PF08321">
    <property type="entry name" value="PPP5"/>
    <property type="match status" value="1"/>
</dbReference>
<keyword evidence="5 8" id="KW-0378">Hydrolase</keyword>
<feature type="non-terminal residue" evidence="8">
    <location>
        <position position="1"/>
    </location>
</feature>
<evidence type="ECO:0000256" key="3">
    <source>
        <dbReference type="ARBA" id="ARBA00022723"/>
    </source>
</evidence>
<dbReference type="SMART" id="SM00156">
    <property type="entry name" value="PP2Ac"/>
    <property type="match status" value="1"/>
</dbReference>
<evidence type="ECO:0000313" key="8">
    <source>
        <dbReference type="EMBL" id="JAR96300.1"/>
    </source>
</evidence>
<evidence type="ECO:0000256" key="5">
    <source>
        <dbReference type="ARBA" id="ARBA00022801"/>
    </source>
</evidence>
<dbReference type="Gene3D" id="3.60.21.10">
    <property type="match status" value="1"/>
</dbReference>
<evidence type="ECO:0000259" key="7">
    <source>
        <dbReference type="SMART" id="SM00156"/>
    </source>
</evidence>
<dbReference type="SUPFAM" id="SSF56300">
    <property type="entry name" value="Metallo-dependent phosphatases"/>
    <property type="match status" value="1"/>
</dbReference>
<dbReference type="InterPro" id="IPR051134">
    <property type="entry name" value="PPP_phosphatase"/>
</dbReference>
<name>A0A170V2P1_TRIIF</name>
<feature type="non-terminal residue" evidence="8">
    <location>
        <position position="172"/>
    </location>
</feature>
<dbReference type="InterPro" id="IPR004843">
    <property type="entry name" value="Calcineurin-like_PHP"/>
</dbReference>
<reference evidence="8" key="1">
    <citation type="submission" date="2016-04" db="EMBL/GenBank/DDBJ databases">
        <authorList>
            <person name="Calderon-Fernandez G.M.Sr."/>
        </authorList>
    </citation>
    <scope>NUCLEOTIDE SEQUENCE</scope>
    <source>
        <strain evidence="8">Int1</strain>
        <tissue evidence="8">Integument</tissue>
    </source>
</reference>
<dbReference type="PANTHER" id="PTHR45668:SF5">
    <property type="entry name" value="SERINE_THREONINE-PROTEIN PHOSPHATASE 5"/>
    <property type="match status" value="1"/>
</dbReference>
<dbReference type="PANTHER" id="PTHR45668">
    <property type="entry name" value="SERINE/THREONINE-PROTEIN PHOSPHATASE 5-RELATED"/>
    <property type="match status" value="1"/>
</dbReference>
<dbReference type="GO" id="GO:0046872">
    <property type="term" value="F:metal ion binding"/>
    <property type="evidence" value="ECO:0007669"/>
    <property type="project" value="UniProtKB-KW"/>
</dbReference>
<feature type="domain" description="Serine/threonine specific protein phosphatases" evidence="7">
    <location>
        <begin position="58"/>
        <end position="172"/>
    </location>
</feature>
<reference evidence="8" key="2">
    <citation type="journal article" date="2017" name="J. Med. Entomol.">
        <title>Transcriptome Analysis of the Triatoma infestans (Hemiptera: Reduviidae) Integument.</title>
        <authorList>
            <person name="Calderon-Fernandez G.M."/>
            <person name="Moriconi D.E."/>
            <person name="Dulbecco A.B."/>
            <person name="Juarez M.P."/>
        </authorList>
    </citation>
    <scope>NUCLEOTIDE SEQUENCE</scope>
    <source>
        <strain evidence="8">Int1</strain>
        <tissue evidence="8">Integument</tissue>
    </source>
</reference>
<comment type="cofactor">
    <cofactor evidence="1">
        <name>Mn(2+)</name>
        <dbReference type="ChEBI" id="CHEBI:29035"/>
    </cofactor>
</comment>
<evidence type="ECO:0000256" key="1">
    <source>
        <dbReference type="ARBA" id="ARBA00001936"/>
    </source>
</evidence>
<keyword evidence="6" id="KW-0464">Manganese</keyword>
<evidence type="ECO:0000256" key="4">
    <source>
        <dbReference type="ARBA" id="ARBA00022737"/>
    </source>
</evidence>
<dbReference type="InterPro" id="IPR013235">
    <property type="entry name" value="PPP_dom"/>
</dbReference>
<dbReference type="InterPro" id="IPR006186">
    <property type="entry name" value="Ser/Thr-sp_prot-phosphatase"/>
</dbReference>
<sequence>IFESLLNDNMSEHQLEHLVSYETIQVEDTYHGPKLRTEKMGTKFLWSLMKYYRAEGILHRKYVYKILFEMEALLKNMPSLIYIDIPSDEETLTICGDIQGQYFNLLHIFDINGFPSRKRKYLFNGNFVGKGSFSVEVALLLFAFKIVFPTKLFIARGHHETLAMCKIFGFEK</sequence>
<accession>A0A170V2P1</accession>
<proteinExistence type="predicted"/>
<keyword evidence="3" id="KW-0479">Metal-binding</keyword>
<protein>
    <recommendedName>
        <fullName evidence="2">protein-serine/threonine phosphatase</fullName>
        <ecNumber evidence="2">3.1.3.16</ecNumber>
    </recommendedName>
</protein>
<dbReference type="EMBL" id="GEMB01007066">
    <property type="protein sequence ID" value="JAR96300.1"/>
    <property type="molecule type" value="Transcribed_RNA"/>
</dbReference>
<dbReference type="InterPro" id="IPR029052">
    <property type="entry name" value="Metallo-depent_PP-like"/>
</dbReference>
<dbReference type="PRINTS" id="PR00114">
    <property type="entry name" value="STPHPHTASE"/>
</dbReference>
<organism evidence="8">
    <name type="scientific">Triatoma infestans</name>
    <name type="common">Assassin bug</name>
    <dbReference type="NCBI Taxonomy" id="30076"/>
    <lineage>
        <taxon>Eukaryota</taxon>
        <taxon>Metazoa</taxon>
        <taxon>Ecdysozoa</taxon>
        <taxon>Arthropoda</taxon>
        <taxon>Hexapoda</taxon>
        <taxon>Insecta</taxon>
        <taxon>Pterygota</taxon>
        <taxon>Neoptera</taxon>
        <taxon>Paraneoptera</taxon>
        <taxon>Hemiptera</taxon>
        <taxon>Heteroptera</taxon>
        <taxon>Panheteroptera</taxon>
        <taxon>Cimicomorpha</taxon>
        <taxon>Reduviidae</taxon>
        <taxon>Triatominae</taxon>
        <taxon>Triatoma</taxon>
    </lineage>
</organism>
<evidence type="ECO:0000256" key="2">
    <source>
        <dbReference type="ARBA" id="ARBA00013081"/>
    </source>
</evidence>
<dbReference type="Pfam" id="PF00149">
    <property type="entry name" value="Metallophos"/>
    <property type="match status" value="1"/>
</dbReference>
<dbReference type="AlphaFoldDB" id="A0A170V2P1"/>
<dbReference type="EC" id="3.1.3.16" evidence="2"/>
<keyword evidence="4" id="KW-0677">Repeat</keyword>